<dbReference type="OrthoDB" id="2129288at2759"/>
<dbReference type="EMBL" id="CDMC01000029">
    <property type="protein sequence ID" value="CEL11632.1"/>
    <property type="molecule type" value="Genomic_DNA"/>
</dbReference>
<protein>
    <recommendedName>
        <fullName evidence="1">Tautomerase cis-CaaD-like domain-containing protein</fullName>
    </recommendedName>
</protein>
<dbReference type="OMA" id="FIEMPPA"/>
<evidence type="ECO:0000313" key="2">
    <source>
        <dbReference type="EMBL" id="CEL11632.1"/>
    </source>
</evidence>
<sequence>MWHSYSLRCAPPFNPLGTLYRVGVSGDAKGVKPFVRITFSHIARHFPPGERPMRTKFMDVIHETVKPYLADKGYNWGVNSEELEREFVHIPFTGSEDEQRWFRDNEPSPWGPYIAV</sequence>
<name>A0A0U5GIQ9_ASPCI</name>
<gene>
    <name evidence="2" type="ORF">ASPCAL14732</name>
</gene>
<dbReference type="InterPro" id="IPR014347">
    <property type="entry name" value="Tautomerase/MIF_sf"/>
</dbReference>
<dbReference type="Gene3D" id="3.30.429.10">
    <property type="entry name" value="Macrophage Migration Inhibitory Factor"/>
    <property type="match status" value="1"/>
</dbReference>
<proteinExistence type="predicted"/>
<organism evidence="2 3">
    <name type="scientific">Aspergillus calidoustus</name>
    <dbReference type="NCBI Taxonomy" id="454130"/>
    <lineage>
        <taxon>Eukaryota</taxon>
        <taxon>Fungi</taxon>
        <taxon>Dikarya</taxon>
        <taxon>Ascomycota</taxon>
        <taxon>Pezizomycotina</taxon>
        <taxon>Eurotiomycetes</taxon>
        <taxon>Eurotiomycetidae</taxon>
        <taxon>Eurotiales</taxon>
        <taxon>Aspergillaceae</taxon>
        <taxon>Aspergillus</taxon>
        <taxon>Aspergillus subgen. Nidulantes</taxon>
    </lineage>
</organism>
<evidence type="ECO:0000259" key="1">
    <source>
        <dbReference type="Pfam" id="PF14832"/>
    </source>
</evidence>
<keyword evidence="3" id="KW-1185">Reference proteome</keyword>
<accession>A0A0U5GIQ9</accession>
<evidence type="ECO:0000313" key="3">
    <source>
        <dbReference type="Proteomes" id="UP000054771"/>
    </source>
</evidence>
<dbReference type="Pfam" id="PF14832">
    <property type="entry name" value="Tautomerase_3"/>
    <property type="match status" value="1"/>
</dbReference>
<feature type="domain" description="Tautomerase cis-CaaD-like" evidence="1">
    <location>
        <begin position="28"/>
        <end position="106"/>
    </location>
</feature>
<dbReference type="AlphaFoldDB" id="A0A0U5GIQ9"/>
<dbReference type="Proteomes" id="UP000054771">
    <property type="component" value="Unassembled WGS sequence"/>
</dbReference>
<dbReference type="InterPro" id="IPR028116">
    <property type="entry name" value="Cis-CaaD-like"/>
</dbReference>
<reference evidence="3" key="1">
    <citation type="journal article" date="2016" name="Genome Announc.">
        <title>Draft genome sequences of fungus Aspergillus calidoustus.</title>
        <authorList>
            <person name="Horn F."/>
            <person name="Linde J."/>
            <person name="Mattern D.J."/>
            <person name="Walther G."/>
            <person name="Guthke R."/>
            <person name="Scherlach K."/>
            <person name="Martin K."/>
            <person name="Brakhage A.A."/>
            <person name="Petzke L."/>
            <person name="Valiante V."/>
        </authorList>
    </citation>
    <scope>NUCLEOTIDE SEQUENCE [LARGE SCALE GENOMIC DNA]</scope>
    <source>
        <strain evidence="3">SF006504</strain>
    </source>
</reference>